<dbReference type="RefSeq" id="WP_167857429.1">
    <property type="nucleotide sequence ID" value="NZ_SIJK02000028.1"/>
</dbReference>
<sequence>MRVLFVCGREPEYVRNQIILKALQQHAEVIAITDSGKNYIIRHVRLFFKVLMHRKPHDIVFVGFYGYLLVLLMRLCTRKPVVFDAYLSTFNTLCLDRRVIKPDSFAGRMIFLMDRLVCRMADVVVLDTQAHCDYFTRLYHLPPELFRVLYLGYDEEIFFPRPAPAEHPFKVFYYGSFLPLQGIEYIVQAAKLLENEREIVFQIAGEGLRFGEIRALAESLGCTNIGFMGWVPYHKLPEAIAEASVCLGGHFSDNSKAQNVIATKTYQFLGMARPTIVGNNAANAEIFVHGEHVYMCELANPQSLVDAILTLRSDRELREKIAWGGYSHLIERYSIARIGAVLNDILMEVHAPLPD</sequence>
<accession>A0ABS4DCC9</accession>
<keyword evidence="2" id="KW-0808">Transferase</keyword>
<comment type="caution">
    <text evidence="2">The sequence shown here is derived from an EMBL/GenBank/DDBJ whole genome shotgun (WGS) entry which is preliminary data.</text>
</comment>
<dbReference type="Proteomes" id="UP001193081">
    <property type="component" value="Unassembled WGS sequence"/>
</dbReference>
<dbReference type="SUPFAM" id="SSF53756">
    <property type="entry name" value="UDP-Glycosyltransferase/glycogen phosphorylase"/>
    <property type="match status" value="1"/>
</dbReference>
<evidence type="ECO:0000313" key="3">
    <source>
        <dbReference type="Proteomes" id="UP001193081"/>
    </source>
</evidence>
<dbReference type="EMBL" id="SIJK02000028">
    <property type="protein sequence ID" value="MBP1467100.1"/>
    <property type="molecule type" value="Genomic_DNA"/>
</dbReference>
<organism evidence="2 3">
    <name type="scientific">Candidatus Chloroploca mongolica</name>
    <dbReference type="NCBI Taxonomy" id="2528176"/>
    <lineage>
        <taxon>Bacteria</taxon>
        <taxon>Bacillati</taxon>
        <taxon>Chloroflexota</taxon>
        <taxon>Chloroflexia</taxon>
        <taxon>Chloroflexales</taxon>
        <taxon>Chloroflexineae</taxon>
        <taxon>Oscillochloridaceae</taxon>
        <taxon>Candidatus Chloroploca</taxon>
    </lineage>
</organism>
<feature type="domain" description="Glycosyl transferase family 1" evidence="1">
    <location>
        <begin position="156"/>
        <end position="322"/>
    </location>
</feature>
<gene>
    <name evidence="2" type="ORF">EYB53_015405</name>
</gene>
<dbReference type="Pfam" id="PF00534">
    <property type="entry name" value="Glycos_transf_1"/>
    <property type="match status" value="1"/>
</dbReference>
<dbReference type="Gene3D" id="3.40.50.2000">
    <property type="entry name" value="Glycogen Phosphorylase B"/>
    <property type="match status" value="2"/>
</dbReference>
<reference evidence="2 3" key="1">
    <citation type="submission" date="2021-03" db="EMBL/GenBank/DDBJ databases">
        <authorList>
            <person name="Grouzdev D.S."/>
        </authorList>
    </citation>
    <scope>NUCLEOTIDE SEQUENCE [LARGE SCALE GENOMIC DNA]</scope>
    <source>
        <strain evidence="2 3">M50-1</strain>
    </source>
</reference>
<evidence type="ECO:0000313" key="2">
    <source>
        <dbReference type="EMBL" id="MBP1467100.1"/>
    </source>
</evidence>
<dbReference type="InterPro" id="IPR001296">
    <property type="entry name" value="Glyco_trans_1"/>
</dbReference>
<keyword evidence="3" id="KW-1185">Reference proteome</keyword>
<dbReference type="PANTHER" id="PTHR12526">
    <property type="entry name" value="GLYCOSYLTRANSFERASE"/>
    <property type="match status" value="1"/>
</dbReference>
<proteinExistence type="predicted"/>
<dbReference type="GO" id="GO:0016757">
    <property type="term" value="F:glycosyltransferase activity"/>
    <property type="evidence" value="ECO:0007669"/>
    <property type="project" value="UniProtKB-KW"/>
</dbReference>
<protein>
    <submittedName>
        <fullName evidence="2">Glycosyltransferase</fullName>
        <ecNumber evidence="2">2.4.-.-</ecNumber>
    </submittedName>
</protein>
<evidence type="ECO:0000259" key="1">
    <source>
        <dbReference type="Pfam" id="PF00534"/>
    </source>
</evidence>
<keyword evidence="2" id="KW-0328">Glycosyltransferase</keyword>
<dbReference type="PANTHER" id="PTHR12526:SF622">
    <property type="entry name" value="GLYCOSYLTRANSFERASE (GROUP I)"/>
    <property type="match status" value="1"/>
</dbReference>
<name>A0ABS4DCC9_9CHLR</name>
<dbReference type="EC" id="2.4.-.-" evidence="2"/>